<protein>
    <submittedName>
        <fullName evidence="2">Glutathione synthetase</fullName>
    </submittedName>
</protein>
<dbReference type="GO" id="GO:0016020">
    <property type="term" value="C:membrane"/>
    <property type="evidence" value="ECO:0007669"/>
    <property type="project" value="InterPro"/>
</dbReference>
<dbReference type="OrthoDB" id="122062at2"/>
<dbReference type="NCBIfam" id="NF037968">
    <property type="entry name" value="SemiSWEET_2"/>
    <property type="match status" value="1"/>
</dbReference>
<dbReference type="GO" id="GO:0051119">
    <property type="term" value="F:sugar transmembrane transporter activity"/>
    <property type="evidence" value="ECO:0007669"/>
    <property type="project" value="InterPro"/>
</dbReference>
<keyword evidence="1" id="KW-1133">Transmembrane helix</keyword>
<proteinExistence type="predicted"/>
<dbReference type="Pfam" id="PF03083">
    <property type="entry name" value="MtN3_slv"/>
    <property type="match status" value="1"/>
</dbReference>
<feature type="transmembrane region" description="Helical" evidence="1">
    <location>
        <begin position="39"/>
        <end position="56"/>
    </location>
</feature>
<organism evidence="2 3">
    <name type="scientific">Catenovulum maritimum</name>
    <dbReference type="NCBI Taxonomy" id="1513271"/>
    <lineage>
        <taxon>Bacteria</taxon>
        <taxon>Pseudomonadati</taxon>
        <taxon>Pseudomonadota</taxon>
        <taxon>Gammaproteobacteria</taxon>
        <taxon>Alteromonadales</taxon>
        <taxon>Alteromonadaceae</taxon>
        <taxon>Catenovulum</taxon>
    </lineage>
</organism>
<sequence length="89" mass="9988">MSSTDLIGFLAAFCTTIAFMPQALKVLKTRDTQSLSLSMYLIFTIGVGLWLAYGWIKQDMAMIIANIITLVLACAILYNIIRNTFFNKE</sequence>
<evidence type="ECO:0000256" key="1">
    <source>
        <dbReference type="SAM" id="Phobius"/>
    </source>
</evidence>
<dbReference type="Proteomes" id="UP000037600">
    <property type="component" value="Unassembled WGS sequence"/>
</dbReference>
<dbReference type="STRING" id="1513271.XM47_13225"/>
<feature type="transmembrane region" description="Helical" evidence="1">
    <location>
        <begin position="62"/>
        <end position="81"/>
    </location>
</feature>
<accession>A0A0J8GPA2</accession>
<dbReference type="AlphaFoldDB" id="A0A0J8GPA2"/>
<keyword evidence="1" id="KW-0472">Membrane</keyword>
<dbReference type="EMBL" id="LAZL01000022">
    <property type="protein sequence ID" value="KMT64602.1"/>
    <property type="molecule type" value="Genomic_DNA"/>
</dbReference>
<evidence type="ECO:0000313" key="2">
    <source>
        <dbReference type="EMBL" id="KMT64602.1"/>
    </source>
</evidence>
<dbReference type="InterPro" id="IPR004316">
    <property type="entry name" value="SWEET_rpt"/>
</dbReference>
<gene>
    <name evidence="2" type="ORF">XM47_13225</name>
</gene>
<evidence type="ECO:0000313" key="3">
    <source>
        <dbReference type="Proteomes" id="UP000037600"/>
    </source>
</evidence>
<comment type="caution">
    <text evidence="2">The sequence shown here is derived from an EMBL/GenBank/DDBJ whole genome shotgun (WGS) entry which is preliminary data.</text>
</comment>
<keyword evidence="3" id="KW-1185">Reference proteome</keyword>
<reference evidence="2 3" key="1">
    <citation type="submission" date="2015-04" db="EMBL/GenBank/DDBJ databases">
        <title>Draft Genome Sequence of the Novel Agar-Digesting Marine Bacterium Q1.</title>
        <authorList>
            <person name="Li Y."/>
            <person name="Li D."/>
            <person name="Chen G."/>
            <person name="Du Z."/>
        </authorList>
    </citation>
    <scope>NUCLEOTIDE SEQUENCE [LARGE SCALE GENOMIC DNA]</scope>
    <source>
        <strain evidence="2 3">Q1</strain>
    </source>
</reference>
<dbReference type="InterPro" id="IPR047662">
    <property type="entry name" value="SemiSWEET"/>
</dbReference>
<name>A0A0J8GPA2_9ALTE</name>
<dbReference type="RefSeq" id="WP_048693379.1">
    <property type="nucleotide sequence ID" value="NZ_KQ130495.1"/>
</dbReference>
<feature type="transmembrane region" description="Helical" evidence="1">
    <location>
        <begin position="6"/>
        <end position="27"/>
    </location>
</feature>
<keyword evidence="1" id="KW-0812">Transmembrane</keyword>
<dbReference type="Gene3D" id="1.20.1280.290">
    <property type="match status" value="1"/>
</dbReference>